<evidence type="ECO:0000313" key="6">
    <source>
        <dbReference type="Proteomes" id="UP001176521"/>
    </source>
</evidence>
<keyword evidence="3" id="KW-0539">Nucleus</keyword>
<organism evidence="5 6">
    <name type="scientific">Tilletia horrida</name>
    <dbReference type="NCBI Taxonomy" id="155126"/>
    <lineage>
        <taxon>Eukaryota</taxon>
        <taxon>Fungi</taxon>
        <taxon>Dikarya</taxon>
        <taxon>Basidiomycota</taxon>
        <taxon>Ustilaginomycotina</taxon>
        <taxon>Exobasidiomycetes</taxon>
        <taxon>Tilletiales</taxon>
        <taxon>Tilletiaceae</taxon>
        <taxon>Tilletia</taxon>
    </lineage>
</organism>
<keyword evidence="4" id="KW-0175">Coiled coil</keyword>
<name>A0AAN6GBL7_9BASI</name>
<dbReference type="Pfam" id="PF09766">
    <property type="entry name" value="FmiP_Thoc5"/>
    <property type="match status" value="1"/>
</dbReference>
<comment type="caution">
    <text evidence="5">The sequence shown here is derived from an EMBL/GenBank/DDBJ whole genome shotgun (WGS) entry which is preliminary data.</text>
</comment>
<feature type="coiled-coil region" evidence="4">
    <location>
        <begin position="79"/>
        <end position="106"/>
    </location>
</feature>
<dbReference type="AlphaFoldDB" id="A0AAN6GBL7"/>
<dbReference type="Proteomes" id="UP001176521">
    <property type="component" value="Unassembled WGS sequence"/>
</dbReference>
<dbReference type="GO" id="GO:0006406">
    <property type="term" value="P:mRNA export from nucleus"/>
    <property type="evidence" value="ECO:0007669"/>
    <property type="project" value="TreeGrafter"/>
</dbReference>
<dbReference type="InterPro" id="IPR019163">
    <property type="entry name" value="THO_Thoc5"/>
</dbReference>
<dbReference type="EMBL" id="JAPDMQ010000165">
    <property type="protein sequence ID" value="KAK0532224.1"/>
    <property type="molecule type" value="Genomic_DNA"/>
</dbReference>
<evidence type="ECO:0000313" key="5">
    <source>
        <dbReference type="EMBL" id="KAK0532224.1"/>
    </source>
</evidence>
<gene>
    <name evidence="5" type="ORF">OC842_003363</name>
</gene>
<protein>
    <submittedName>
        <fullName evidence="5">Uncharacterized protein</fullName>
    </submittedName>
</protein>
<dbReference type="PANTHER" id="PTHR13375:SF3">
    <property type="entry name" value="THO COMPLEX SUBUNIT 5 HOMOLOG"/>
    <property type="match status" value="1"/>
</dbReference>
<comment type="subcellular location">
    <subcellularLocation>
        <location evidence="1">Nucleus</location>
    </subcellularLocation>
</comment>
<sequence length="207" mass="23854">MTVHDHALTAEVRIQDLLTIVRDVLESPDFPTLTNGSTGQAQFIQDFLPLVAAIRLEARLLSDAAREQKNGVVEERGEVEDKLVQLQNLQYQEDKLEEEIQLTRGLRSIYQDVDMPSEDDFRATAPDELKTDEVLQDEHLTMMHRLDHELSERQRLDAERREHAREKLGLLKVNRNRDTRLKGLEKALRTLLEQAITIRDAGPSQQQ</sequence>
<proteinExistence type="inferred from homology"/>
<evidence type="ECO:0000256" key="4">
    <source>
        <dbReference type="SAM" id="Coils"/>
    </source>
</evidence>
<evidence type="ECO:0000256" key="2">
    <source>
        <dbReference type="ARBA" id="ARBA00008044"/>
    </source>
</evidence>
<reference evidence="5" key="1">
    <citation type="journal article" date="2023" name="PhytoFront">
        <title>Draft Genome Resources of Seven Strains of Tilletia horrida, Causal Agent of Kernel Smut of Rice.</title>
        <authorList>
            <person name="Khanal S."/>
            <person name="Antony Babu S."/>
            <person name="Zhou X.G."/>
        </authorList>
    </citation>
    <scope>NUCLEOTIDE SEQUENCE</scope>
    <source>
        <strain evidence="5">TX3</strain>
    </source>
</reference>
<accession>A0AAN6GBL7</accession>
<evidence type="ECO:0000256" key="3">
    <source>
        <dbReference type="ARBA" id="ARBA00023242"/>
    </source>
</evidence>
<evidence type="ECO:0000256" key="1">
    <source>
        <dbReference type="ARBA" id="ARBA00004123"/>
    </source>
</evidence>
<dbReference type="GO" id="GO:0000445">
    <property type="term" value="C:THO complex part of transcription export complex"/>
    <property type="evidence" value="ECO:0007669"/>
    <property type="project" value="TreeGrafter"/>
</dbReference>
<comment type="similarity">
    <text evidence="2">Belongs to the THOC5 family.</text>
</comment>
<dbReference type="PANTHER" id="PTHR13375">
    <property type="entry name" value="FMS INTERACTING PROTEIN"/>
    <property type="match status" value="1"/>
</dbReference>
<keyword evidence="6" id="KW-1185">Reference proteome</keyword>
<dbReference type="GO" id="GO:0003729">
    <property type="term" value="F:mRNA binding"/>
    <property type="evidence" value="ECO:0007669"/>
    <property type="project" value="TreeGrafter"/>
</dbReference>